<dbReference type="Pfam" id="PF00271">
    <property type="entry name" value="Helicase_C"/>
    <property type="match status" value="1"/>
</dbReference>
<evidence type="ECO:0000259" key="18">
    <source>
        <dbReference type="PROSITE" id="PS51194"/>
    </source>
</evidence>
<evidence type="ECO:0000259" key="17">
    <source>
        <dbReference type="PROSITE" id="PS51192"/>
    </source>
</evidence>
<feature type="region of interest" description="Disordered" evidence="16">
    <location>
        <begin position="215"/>
        <end position="259"/>
    </location>
</feature>
<evidence type="ECO:0000256" key="10">
    <source>
        <dbReference type="ARBA" id="ARBA00023125"/>
    </source>
</evidence>
<dbReference type="EMBL" id="JBJJXI010000050">
    <property type="protein sequence ID" value="KAL3400785.1"/>
    <property type="molecule type" value="Genomic_DNA"/>
</dbReference>
<dbReference type="PANTHER" id="PTHR45626">
    <property type="entry name" value="TRANSCRIPTION TERMINATION FACTOR 2-RELATED"/>
    <property type="match status" value="1"/>
</dbReference>
<evidence type="ECO:0000256" key="16">
    <source>
        <dbReference type="SAM" id="MobiDB-lite"/>
    </source>
</evidence>
<dbReference type="InterPro" id="IPR038718">
    <property type="entry name" value="SNF2-like_sf"/>
</dbReference>
<dbReference type="Gene3D" id="3.40.50.300">
    <property type="entry name" value="P-loop containing nucleotide triphosphate hydrolases"/>
    <property type="match status" value="1"/>
</dbReference>
<evidence type="ECO:0000256" key="5">
    <source>
        <dbReference type="ARBA" id="ARBA00022741"/>
    </source>
</evidence>
<keyword evidence="8" id="KW-0067">ATP-binding</keyword>
<feature type="region of interest" description="Disordered" evidence="16">
    <location>
        <begin position="301"/>
        <end position="334"/>
    </location>
</feature>
<feature type="compositionally biased region" description="Acidic residues" evidence="16">
    <location>
        <begin position="310"/>
        <end position="334"/>
    </location>
</feature>
<keyword evidence="5" id="KW-0547">Nucleotide-binding</keyword>
<feature type="domain" description="Helicase ATP-binding" evidence="17">
    <location>
        <begin position="438"/>
        <end position="637"/>
    </location>
</feature>
<dbReference type="SMART" id="SM00490">
    <property type="entry name" value="HELICc"/>
    <property type="match status" value="1"/>
</dbReference>
<feature type="compositionally biased region" description="Basic and acidic residues" evidence="16">
    <location>
        <begin position="248"/>
        <end position="259"/>
    </location>
</feature>
<dbReference type="AlphaFoldDB" id="A0ABD2X6R9"/>
<evidence type="ECO:0000256" key="9">
    <source>
        <dbReference type="ARBA" id="ARBA00023015"/>
    </source>
</evidence>
<dbReference type="InterPro" id="IPR001650">
    <property type="entry name" value="Helicase_C-like"/>
</dbReference>
<evidence type="ECO:0000256" key="11">
    <source>
        <dbReference type="ARBA" id="ARBA00023163"/>
    </source>
</evidence>
<evidence type="ECO:0000256" key="2">
    <source>
        <dbReference type="ARBA" id="ARBA00007025"/>
    </source>
</evidence>
<keyword evidence="20" id="KW-1185">Reference proteome</keyword>
<evidence type="ECO:0000256" key="4">
    <source>
        <dbReference type="ARBA" id="ARBA00022553"/>
    </source>
</evidence>
<organism evidence="19 20">
    <name type="scientific">Trichogramma kaykai</name>
    <dbReference type="NCBI Taxonomy" id="54128"/>
    <lineage>
        <taxon>Eukaryota</taxon>
        <taxon>Metazoa</taxon>
        <taxon>Ecdysozoa</taxon>
        <taxon>Arthropoda</taxon>
        <taxon>Hexapoda</taxon>
        <taxon>Insecta</taxon>
        <taxon>Pterygota</taxon>
        <taxon>Neoptera</taxon>
        <taxon>Endopterygota</taxon>
        <taxon>Hymenoptera</taxon>
        <taxon>Apocrita</taxon>
        <taxon>Proctotrupomorpha</taxon>
        <taxon>Chalcidoidea</taxon>
        <taxon>Trichogrammatidae</taxon>
        <taxon>Trichogramma</taxon>
    </lineage>
</organism>
<evidence type="ECO:0000256" key="12">
    <source>
        <dbReference type="ARBA" id="ARBA00023242"/>
    </source>
</evidence>
<feature type="domain" description="Helicase C-terminal" evidence="18">
    <location>
        <begin position="877"/>
        <end position="1041"/>
    </location>
</feature>
<protein>
    <recommendedName>
        <fullName evidence="13">Transcription termination factor 2</fullName>
    </recommendedName>
    <alternativeName>
        <fullName evidence="15">RNA polymerase II termination factor</fullName>
    </alternativeName>
    <alternativeName>
        <fullName evidence="14">Transcription release factor 2</fullName>
    </alternativeName>
</protein>
<dbReference type="InterPro" id="IPR050628">
    <property type="entry name" value="SNF2_RAD54_helicase_TF"/>
</dbReference>
<comment type="caution">
    <text evidence="19">The sequence shown here is derived from an EMBL/GenBank/DDBJ whole genome shotgun (WGS) entry which is preliminary data.</text>
</comment>
<evidence type="ECO:0000256" key="3">
    <source>
        <dbReference type="ARBA" id="ARBA00022472"/>
    </source>
</evidence>
<proteinExistence type="inferred from homology"/>
<sequence length="1107" mass="126862">MDGLRNFVARVVNKMVEKGPYDKKNTKENDKLCLPCTVKLESCVPEKDCCKESNKENEENSNPMATNAKSDDELSNSKMKLESIPYKSVEDNPKIVKNEKIESNFVLQETISVSESKLSEISKPGPQLKEFYKNEKNYENAGNSTPISSTAKSESEQVDSHIEVEHDEPDQCSDDEGIIIKNEKPRSVAKKLPFNDEFQSNCALELENDFLPECSADSENGTKSQSLISNDESEKFENLASRECSSIKSEHKNDGKDSYMPDMLEIAEIPPNGHSPSKLSPVLRGTKRVSDENLDQAIPHKISKIIDSDSSSDTENEEDVDDNYSDFDPQYSDDETDETYSFNITFDNTTTLVNPTDEINFDVNSIINKPSKNFSIKGLGDGKRRSEYYCQQRLTLGCIKTLYTQLKSCPQTPVESDPVGLKIPLLPHQRDALKWLMWRESQKPSGGILADDMGLGKTMEIISLLVAKKTEKQKYIIRKDENDKDDDDDWGFYPCSRKRFDGGTLVICQVSVIKQWEREISVRCRRNILSSFVYHGPDKRLSAKTLSTFDVVITTYGIIAEEYEEHVEIGKREDSRLFKINWDRVILDEAHYIRNNKTKASSSVCELTTNHRWVLTGTPIQNSVDDFYALLKFLKCEPFDNWSVWRRWVSNRNETGGQRLTVLIKALMLRRTKEELIKKNLVPDLPEKQIEIIEVNLDMQEKIVYQKLLLYSQTFFLEFLRQRKKKDAEKGKPFSCYSRPKNIIRQGKQYFSTGTQIKIFLIISYSFLEVPKKMTKLLRILMAHHNEIGQHDILVLILRLRQICCHPSLIRSMIEKEDIQVASKECNESLNADINELLLEKDDSDDEDECYDIDEVMVKKVMSSSNPIFSENRQSSKVTAILSKIEDILERGEKVIVVSQWTSFLSLIGRLIKKTIPHAVFAHFFGSTKIQERQEIVDRINDRDDNLNVLLLSLTAGGCGINLIGANNLLLVDLHWNPQWETQAQDRIYRFGQIKDVRIYKFVCKNTIEENIKALQEGKLKISSNVLSGTVGNNLTIEDLHVLFSLNDKENKRKNRRSCTPLPSPPSPDLEMEVDEPNERDQSDSDDQQNEEDSSDENENDRVVFEP</sequence>
<keyword evidence="6" id="KW-0378">Hydrolase</keyword>
<dbReference type="InterPro" id="IPR027417">
    <property type="entry name" value="P-loop_NTPase"/>
</dbReference>
<evidence type="ECO:0000313" key="19">
    <source>
        <dbReference type="EMBL" id="KAL3400785.1"/>
    </source>
</evidence>
<feature type="compositionally biased region" description="Acidic residues" evidence="16">
    <location>
        <begin position="1084"/>
        <end position="1099"/>
    </location>
</feature>
<dbReference type="Proteomes" id="UP001627154">
    <property type="component" value="Unassembled WGS sequence"/>
</dbReference>
<keyword evidence="11" id="KW-0804">Transcription</keyword>
<dbReference type="InterPro" id="IPR049730">
    <property type="entry name" value="SNF2/RAD54-like_C"/>
</dbReference>
<dbReference type="GO" id="GO:0005524">
    <property type="term" value="F:ATP binding"/>
    <property type="evidence" value="ECO:0007669"/>
    <property type="project" value="UniProtKB-KW"/>
</dbReference>
<dbReference type="Gene3D" id="3.40.50.10810">
    <property type="entry name" value="Tandem AAA-ATPase domain"/>
    <property type="match status" value="1"/>
</dbReference>
<evidence type="ECO:0000256" key="8">
    <source>
        <dbReference type="ARBA" id="ARBA00022840"/>
    </source>
</evidence>
<evidence type="ECO:0000256" key="13">
    <source>
        <dbReference type="ARBA" id="ARBA00070113"/>
    </source>
</evidence>
<feature type="compositionally biased region" description="Acidic residues" evidence="16">
    <location>
        <begin position="165"/>
        <end position="176"/>
    </location>
</feature>
<feature type="region of interest" description="Disordered" evidence="16">
    <location>
        <begin position="1053"/>
        <end position="1107"/>
    </location>
</feature>
<gene>
    <name evidence="19" type="ORF">TKK_005930</name>
</gene>
<dbReference type="GO" id="GO:0004386">
    <property type="term" value="F:helicase activity"/>
    <property type="evidence" value="ECO:0007669"/>
    <property type="project" value="UniProtKB-KW"/>
</dbReference>
<evidence type="ECO:0000313" key="20">
    <source>
        <dbReference type="Proteomes" id="UP001627154"/>
    </source>
</evidence>
<accession>A0ABD2X6R9</accession>
<dbReference type="PROSITE" id="PS51192">
    <property type="entry name" value="HELICASE_ATP_BIND_1"/>
    <property type="match status" value="1"/>
</dbReference>
<keyword evidence="12" id="KW-0539">Nucleus</keyword>
<dbReference type="SMART" id="SM00487">
    <property type="entry name" value="DEXDc"/>
    <property type="match status" value="1"/>
</dbReference>
<dbReference type="GO" id="GO:0016787">
    <property type="term" value="F:hydrolase activity"/>
    <property type="evidence" value="ECO:0007669"/>
    <property type="project" value="UniProtKB-KW"/>
</dbReference>
<dbReference type="PROSITE" id="PS51194">
    <property type="entry name" value="HELICASE_CTER"/>
    <property type="match status" value="1"/>
</dbReference>
<feature type="compositionally biased region" description="Polar residues" evidence="16">
    <location>
        <begin position="217"/>
        <end position="230"/>
    </location>
</feature>
<dbReference type="GO" id="GO:0005737">
    <property type="term" value="C:cytoplasm"/>
    <property type="evidence" value="ECO:0007669"/>
    <property type="project" value="UniProtKB-ARBA"/>
</dbReference>
<dbReference type="PANTHER" id="PTHR45626:SF50">
    <property type="entry name" value="TRANSCRIPTION TERMINATION FACTOR 2"/>
    <property type="match status" value="1"/>
</dbReference>
<keyword evidence="7" id="KW-0347">Helicase</keyword>
<dbReference type="Pfam" id="PF00176">
    <property type="entry name" value="SNF2-rel_dom"/>
    <property type="match status" value="1"/>
</dbReference>
<keyword evidence="3" id="KW-0806">Transcription termination</keyword>
<comment type="subcellular location">
    <subcellularLocation>
        <location evidence="1">Nucleus</location>
    </subcellularLocation>
</comment>
<dbReference type="GO" id="GO:0006353">
    <property type="term" value="P:DNA-templated transcription termination"/>
    <property type="evidence" value="ECO:0007669"/>
    <property type="project" value="UniProtKB-KW"/>
</dbReference>
<feature type="compositionally biased region" description="Basic and acidic residues" evidence="16">
    <location>
        <begin position="153"/>
        <end position="164"/>
    </location>
</feature>
<dbReference type="InterPro" id="IPR014001">
    <property type="entry name" value="Helicase_ATP-bd"/>
</dbReference>
<reference evidence="19 20" key="1">
    <citation type="journal article" date="2024" name="bioRxiv">
        <title>A reference genome for Trichogramma kaykai: A tiny desert-dwelling parasitoid wasp with competing sex-ratio distorters.</title>
        <authorList>
            <person name="Culotta J."/>
            <person name="Lindsey A.R."/>
        </authorList>
    </citation>
    <scope>NUCLEOTIDE SEQUENCE [LARGE SCALE GENOMIC DNA]</scope>
    <source>
        <strain evidence="19 20">KSX58</strain>
    </source>
</reference>
<evidence type="ECO:0000256" key="6">
    <source>
        <dbReference type="ARBA" id="ARBA00022801"/>
    </source>
</evidence>
<dbReference type="InterPro" id="IPR000330">
    <property type="entry name" value="SNF2_N"/>
</dbReference>
<name>A0ABD2X6R9_9HYME</name>
<dbReference type="GO" id="GO:0005634">
    <property type="term" value="C:nucleus"/>
    <property type="evidence" value="ECO:0007669"/>
    <property type="project" value="UniProtKB-SubCell"/>
</dbReference>
<dbReference type="GO" id="GO:0003677">
    <property type="term" value="F:DNA binding"/>
    <property type="evidence" value="ECO:0007669"/>
    <property type="project" value="UniProtKB-KW"/>
</dbReference>
<keyword evidence="9" id="KW-0805">Transcription regulation</keyword>
<evidence type="ECO:0000256" key="7">
    <source>
        <dbReference type="ARBA" id="ARBA00022806"/>
    </source>
</evidence>
<dbReference type="FunFam" id="3.40.50.10810:FF:000043">
    <property type="entry name" value="Transcription termination factor 2"/>
    <property type="match status" value="1"/>
</dbReference>
<dbReference type="GO" id="GO:0008094">
    <property type="term" value="F:ATP-dependent activity, acting on DNA"/>
    <property type="evidence" value="ECO:0007669"/>
    <property type="project" value="UniProtKB-ARBA"/>
</dbReference>
<evidence type="ECO:0000256" key="14">
    <source>
        <dbReference type="ARBA" id="ARBA00079067"/>
    </source>
</evidence>
<feature type="compositionally biased region" description="Polar residues" evidence="16">
    <location>
        <begin position="140"/>
        <end position="152"/>
    </location>
</feature>
<keyword evidence="4" id="KW-0597">Phosphoprotein</keyword>
<comment type="similarity">
    <text evidence="2">Belongs to the SNF2/RAD54 helicase family.</text>
</comment>
<evidence type="ECO:0000256" key="1">
    <source>
        <dbReference type="ARBA" id="ARBA00004123"/>
    </source>
</evidence>
<dbReference type="CDD" id="cd18793">
    <property type="entry name" value="SF2_C_SNF"/>
    <property type="match status" value="1"/>
</dbReference>
<feature type="region of interest" description="Disordered" evidence="16">
    <location>
        <begin position="133"/>
        <end position="176"/>
    </location>
</feature>
<dbReference type="SUPFAM" id="SSF52540">
    <property type="entry name" value="P-loop containing nucleoside triphosphate hydrolases"/>
    <property type="match status" value="2"/>
</dbReference>
<evidence type="ECO:0000256" key="15">
    <source>
        <dbReference type="ARBA" id="ARBA00082628"/>
    </source>
</evidence>
<feature type="region of interest" description="Disordered" evidence="16">
    <location>
        <begin position="51"/>
        <end position="85"/>
    </location>
</feature>
<keyword evidence="10" id="KW-0238">DNA-binding</keyword>